<keyword evidence="2" id="KW-1185">Reference proteome</keyword>
<protein>
    <submittedName>
        <fullName evidence="1">Uncharacterized protein</fullName>
    </submittedName>
</protein>
<gene>
    <name evidence="1" type="ORF">EYZ11_010285</name>
</gene>
<accession>A0A4S3J7V7</accession>
<sequence>MQRSDQDLPTGGALKCAICTGSIAATPFRLPHDQSSKAFWIHLDD</sequence>
<dbReference type="VEuPathDB" id="FungiDB:EYZ11_010285"/>
<dbReference type="EMBL" id="SOSA01000541">
    <property type="protein sequence ID" value="THC90258.1"/>
    <property type="molecule type" value="Genomic_DNA"/>
</dbReference>
<proteinExistence type="predicted"/>
<organism evidence="1 2">
    <name type="scientific">Aspergillus tanneri</name>
    <dbReference type="NCBI Taxonomy" id="1220188"/>
    <lineage>
        <taxon>Eukaryota</taxon>
        <taxon>Fungi</taxon>
        <taxon>Dikarya</taxon>
        <taxon>Ascomycota</taxon>
        <taxon>Pezizomycotina</taxon>
        <taxon>Eurotiomycetes</taxon>
        <taxon>Eurotiomycetidae</taxon>
        <taxon>Eurotiales</taxon>
        <taxon>Aspergillaceae</taxon>
        <taxon>Aspergillus</taxon>
        <taxon>Aspergillus subgen. Circumdati</taxon>
    </lineage>
</organism>
<evidence type="ECO:0000313" key="1">
    <source>
        <dbReference type="EMBL" id="THC90258.1"/>
    </source>
</evidence>
<name>A0A4S3J7V7_9EURO</name>
<dbReference type="AlphaFoldDB" id="A0A4S3J7V7"/>
<reference evidence="1 2" key="1">
    <citation type="submission" date="2019-03" db="EMBL/GenBank/DDBJ databases">
        <title>The genome sequence of a newly discovered highly antifungal drug resistant Aspergillus species, Aspergillus tanneri NIH 1004.</title>
        <authorList>
            <person name="Mounaud S."/>
            <person name="Singh I."/>
            <person name="Joardar V."/>
            <person name="Pakala S."/>
            <person name="Pakala S."/>
            <person name="Venepally P."/>
            <person name="Hoover J."/>
            <person name="Nierman W."/>
            <person name="Chung J."/>
            <person name="Losada L."/>
        </authorList>
    </citation>
    <scope>NUCLEOTIDE SEQUENCE [LARGE SCALE GENOMIC DNA]</scope>
    <source>
        <strain evidence="1 2">NIH1004</strain>
    </source>
</reference>
<evidence type="ECO:0000313" key="2">
    <source>
        <dbReference type="Proteomes" id="UP000308092"/>
    </source>
</evidence>
<dbReference type="Proteomes" id="UP000308092">
    <property type="component" value="Unassembled WGS sequence"/>
</dbReference>
<comment type="caution">
    <text evidence="1">The sequence shown here is derived from an EMBL/GenBank/DDBJ whole genome shotgun (WGS) entry which is preliminary data.</text>
</comment>